<dbReference type="AlphaFoldDB" id="A0AAF0Q7Y9"/>
<organism evidence="2 3">
    <name type="scientific">Solanum verrucosum</name>
    <dbReference type="NCBI Taxonomy" id="315347"/>
    <lineage>
        <taxon>Eukaryota</taxon>
        <taxon>Viridiplantae</taxon>
        <taxon>Streptophyta</taxon>
        <taxon>Embryophyta</taxon>
        <taxon>Tracheophyta</taxon>
        <taxon>Spermatophyta</taxon>
        <taxon>Magnoliopsida</taxon>
        <taxon>eudicotyledons</taxon>
        <taxon>Gunneridae</taxon>
        <taxon>Pentapetalae</taxon>
        <taxon>asterids</taxon>
        <taxon>lamiids</taxon>
        <taxon>Solanales</taxon>
        <taxon>Solanaceae</taxon>
        <taxon>Solanoideae</taxon>
        <taxon>Solaneae</taxon>
        <taxon>Solanum</taxon>
    </lineage>
</organism>
<evidence type="ECO:0000313" key="2">
    <source>
        <dbReference type="EMBL" id="WMV18657.1"/>
    </source>
</evidence>
<dbReference type="PANTHER" id="PTHR34482">
    <property type="entry name" value="DNA DAMAGE-INDUCIBLE PROTEIN 1-LIKE"/>
    <property type="match status" value="1"/>
</dbReference>
<evidence type="ECO:0000313" key="3">
    <source>
        <dbReference type="Proteomes" id="UP001234989"/>
    </source>
</evidence>
<accession>A0AAF0Q7Y9</accession>
<dbReference type="PANTHER" id="PTHR34482:SF57">
    <property type="entry name" value="RETROTRANSPOSON GAG DOMAIN-CONTAINING PROTEIN"/>
    <property type="match status" value="1"/>
</dbReference>
<gene>
    <name evidence="2" type="ORF">MTR67_012042</name>
</gene>
<evidence type="ECO:0000256" key="1">
    <source>
        <dbReference type="SAM" id="MobiDB-lite"/>
    </source>
</evidence>
<feature type="region of interest" description="Disordered" evidence="1">
    <location>
        <begin position="75"/>
        <end position="103"/>
    </location>
</feature>
<dbReference type="EMBL" id="CP133614">
    <property type="protein sequence ID" value="WMV18657.1"/>
    <property type="molecule type" value="Genomic_DNA"/>
</dbReference>
<name>A0AAF0Q7Y9_SOLVR</name>
<proteinExistence type="predicted"/>
<keyword evidence="3" id="KW-1185">Reference proteome</keyword>
<protein>
    <recommendedName>
        <fullName evidence="4">Gag-pol polyprotein</fullName>
    </recommendedName>
</protein>
<sequence>MSVNEYAFKFTELSRYAPTTIVDPRSRMNKFIFGVSKMVVKECRTSMLINDMEISHLMVHDQQIKEDKLMERYKEAKRAKTSNGSSNAPPKFNKDRVSNPKPEGVNDSVSLFPTYAKCGRKHEGKCLADTDGCCGFGKSGHKIRDCPMLMAKWREKVSKIYLLVWVQVLQCKTNYMHL</sequence>
<evidence type="ECO:0008006" key="4">
    <source>
        <dbReference type="Google" id="ProtNLM"/>
    </source>
</evidence>
<dbReference type="Proteomes" id="UP001234989">
    <property type="component" value="Chromosome 3"/>
</dbReference>
<reference evidence="2" key="1">
    <citation type="submission" date="2023-08" db="EMBL/GenBank/DDBJ databases">
        <title>A de novo genome assembly of Solanum verrucosum Schlechtendal, a Mexican diploid species geographically isolated from the other diploid A-genome species in potato relatives.</title>
        <authorList>
            <person name="Hosaka K."/>
        </authorList>
    </citation>
    <scope>NUCLEOTIDE SEQUENCE</scope>
    <source>
        <tissue evidence="2">Young leaves</tissue>
    </source>
</reference>